<evidence type="ECO:0000256" key="1">
    <source>
        <dbReference type="SAM" id="SignalP"/>
    </source>
</evidence>
<dbReference type="RefSeq" id="WP_074224854.1">
    <property type="nucleotide sequence ID" value="NZ_FSRC01000001.1"/>
</dbReference>
<dbReference type="Gene3D" id="2.40.160.10">
    <property type="entry name" value="Porin"/>
    <property type="match status" value="1"/>
</dbReference>
<feature type="chain" id="PRO_5009935666" description="Beta-barrel porin-2, OmpL-like. bbp2" evidence="1">
    <location>
        <begin position="19"/>
        <end position="449"/>
    </location>
</feature>
<keyword evidence="3" id="KW-1185">Reference proteome</keyword>
<protein>
    <recommendedName>
        <fullName evidence="4">Beta-barrel porin-2, OmpL-like. bbp2</fullName>
    </recommendedName>
</protein>
<accession>A0A1N6EIM1</accession>
<dbReference type="AlphaFoldDB" id="A0A1N6EIM1"/>
<gene>
    <name evidence="2" type="ORF">SAMN05444394_2198</name>
</gene>
<dbReference type="InterPro" id="IPR023614">
    <property type="entry name" value="Porin_dom_sf"/>
</dbReference>
<proteinExistence type="predicted"/>
<sequence>MKKILLGLFLVLSFQAIAQQSERQLKVVPDVHFRMFWMSTSYPKDFKNDFALGSSLNLGANLAFADHINFHVGYRFYGNLWSSDLTSPDPLSGLGNRYEVGLFDLLHPEDKFFGKLETLSISYTQEKWGAKVGRMGINTDWVNAQDGRLAPTAIEGLHAWYAPSPKWEFGLWAISKMGVRGTSEWLGVGESIGVFPVGRAINGEPSQYAGNTNSDWIGILEFSHQTEKFGKISVSETLVQNISNTLWASLEKNWPEQPHGKWFSGIQFGFQNGIGDGGNINPIFQYKDPEDTNWVVSAKAGYAVKNWSMSLSYSHLDGKGRWLSPREWGKDAWYTFIPRERNEGFGGMDALVAYVDYQIGDTGLKPYLHFGLHWLPDYTDPQANKYGFPSYRQVNLGLKYVPQSYKAIDFHLIIMNKEAMGNRDLSPKLRYNKVEMIHVNGMLNWRPFK</sequence>
<reference evidence="3" key="1">
    <citation type="submission" date="2016-11" db="EMBL/GenBank/DDBJ databases">
        <authorList>
            <person name="Varghese N."/>
            <person name="Submissions S."/>
        </authorList>
    </citation>
    <scope>NUCLEOTIDE SEQUENCE [LARGE SCALE GENOMIC DNA]</scope>
    <source>
        <strain evidence="3">DSM 15292</strain>
    </source>
</reference>
<evidence type="ECO:0000313" key="3">
    <source>
        <dbReference type="Proteomes" id="UP000185221"/>
    </source>
</evidence>
<evidence type="ECO:0000313" key="2">
    <source>
        <dbReference type="EMBL" id="SIN82831.1"/>
    </source>
</evidence>
<dbReference type="Proteomes" id="UP000185221">
    <property type="component" value="Unassembled WGS sequence"/>
</dbReference>
<dbReference type="OrthoDB" id="862900at2"/>
<name>A0A1N6EIM1_9BACT</name>
<feature type="signal peptide" evidence="1">
    <location>
        <begin position="1"/>
        <end position="18"/>
    </location>
</feature>
<dbReference type="STRING" id="226505.SAMN05444394_2198"/>
<organism evidence="2 3">
    <name type="scientific">Algoriphagus halophilus</name>
    <dbReference type="NCBI Taxonomy" id="226505"/>
    <lineage>
        <taxon>Bacteria</taxon>
        <taxon>Pseudomonadati</taxon>
        <taxon>Bacteroidota</taxon>
        <taxon>Cytophagia</taxon>
        <taxon>Cytophagales</taxon>
        <taxon>Cyclobacteriaceae</taxon>
        <taxon>Algoriphagus</taxon>
    </lineage>
</organism>
<dbReference type="EMBL" id="FSRC01000001">
    <property type="protein sequence ID" value="SIN82831.1"/>
    <property type="molecule type" value="Genomic_DNA"/>
</dbReference>
<keyword evidence="1" id="KW-0732">Signal</keyword>
<evidence type="ECO:0008006" key="4">
    <source>
        <dbReference type="Google" id="ProtNLM"/>
    </source>
</evidence>